<protein>
    <submittedName>
        <fullName evidence="1">Uncharacterized protein</fullName>
    </submittedName>
</protein>
<name>A0ABU0UKE0_9HYPH</name>
<comment type="caution">
    <text evidence="1">The sequence shown here is derived from an EMBL/GenBank/DDBJ whole genome shotgun (WGS) entry which is preliminary data.</text>
</comment>
<dbReference type="RefSeq" id="WP_306931594.1">
    <property type="nucleotide sequence ID" value="NZ_JAUTBL010000002.1"/>
</dbReference>
<dbReference type="EMBL" id="JAUTBL010000002">
    <property type="protein sequence ID" value="MDQ1185389.1"/>
    <property type="molecule type" value="Genomic_DNA"/>
</dbReference>
<accession>A0ABU0UKE0</accession>
<evidence type="ECO:0000313" key="2">
    <source>
        <dbReference type="Proteomes" id="UP001224781"/>
    </source>
</evidence>
<reference evidence="1 2" key="1">
    <citation type="submission" date="2023-07" db="EMBL/GenBank/DDBJ databases">
        <title>Functional and genomic diversity of the sorghum phyllosphere microbiome.</title>
        <authorList>
            <person name="Shade A."/>
        </authorList>
    </citation>
    <scope>NUCLEOTIDE SEQUENCE [LARGE SCALE GENOMIC DNA]</scope>
    <source>
        <strain evidence="1 2">SORGH_AS_1126</strain>
    </source>
</reference>
<organism evidence="1 2">
    <name type="scientific">Agrobacterium larrymoorei</name>
    <dbReference type="NCBI Taxonomy" id="160699"/>
    <lineage>
        <taxon>Bacteria</taxon>
        <taxon>Pseudomonadati</taxon>
        <taxon>Pseudomonadota</taxon>
        <taxon>Alphaproteobacteria</taxon>
        <taxon>Hyphomicrobiales</taxon>
        <taxon>Rhizobiaceae</taxon>
        <taxon>Rhizobium/Agrobacterium group</taxon>
        <taxon>Agrobacterium</taxon>
    </lineage>
</organism>
<evidence type="ECO:0000313" key="1">
    <source>
        <dbReference type="EMBL" id="MDQ1185389.1"/>
    </source>
</evidence>
<proteinExistence type="predicted"/>
<dbReference type="Proteomes" id="UP001224781">
    <property type="component" value="Unassembled WGS sequence"/>
</dbReference>
<sequence length="90" mass="10138">MLRPSQFLKLLRLNLEQHAASGLAVPLEIIPIICDLMRHLERDCQRMEIRLAGEVVPLGLMRSNDDKIVSLAAFAEKRFAAKPSKTTEPD</sequence>
<keyword evidence="2" id="KW-1185">Reference proteome</keyword>
<gene>
    <name evidence="1" type="ORF">QE408_002532</name>
</gene>